<reference evidence="4" key="2">
    <citation type="submission" date="2015-01" db="EMBL/GenBank/DDBJ databases">
        <title>Evolutionary Origins and Diversification of the Mycorrhizal Mutualists.</title>
        <authorList>
            <consortium name="DOE Joint Genome Institute"/>
            <consortium name="Mycorrhizal Genomics Consortium"/>
            <person name="Kohler A."/>
            <person name="Kuo A."/>
            <person name="Nagy L.G."/>
            <person name="Floudas D."/>
            <person name="Copeland A."/>
            <person name="Barry K.W."/>
            <person name="Cichocki N."/>
            <person name="Veneault-Fourrey C."/>
            <person name="LaButti K."/>
            <person name="Lindquist E.A."/>
            <person name="Lipzen A."/>
            <person name="Lundell T."/>
            <person name="Morin E."/>
            <person name="Murat C."/>
            <person name="Riley R."/>
            <person name="Ohm R."/>
            <person name="Sun H."/>
            <person name="Tunlid A."/>
            <person name="Henrissat B."/>
            <person name="Grigoriev I.V."/>
            <person name="Hibbett D.S."/>
            <person name="Martin F."/>
        </authorList>
    </citation>
    <scope>NUCLEOTIDE SEQUENCE [LARGE SCALE GENOMIC DNA]</scope>
    <source>
        <strain evidence="4">Marx 270</strain>
    </source>
</reference>
<dbReference type="InParanoid" id="A0A0C3IML5"/>
<protein>
    <submittedName>
        <fullName evidence="3">Uncharacterized protein</fullName>
    </submittedName>
</protein>
<accession>A0A0C3IML5</accession>
<dbReference type="STRING" id="870435.A0A0C3IML5"/>
<dbReference type="HOGENOM" id="CLU_000288_138_12_1"/>
<dbReference type="PANTHER" id="PTHR10622:SF10">
    <property type="entry name" value="HET DOMAIN-CONTAINING PROTEIN"/>
    <property type="match status" value="1"/>
</dbReference>
<dbReference type="InterPro" id="IPR027417">
    <property type="entry name" value="P-loop_NTPase"/>
</dbReference>
<organism evidence="3 4">
    <name type="scientific">Pisolithus tinctorius Marx 270</name>
    <dbReference type="NCBI Taxonomy" id="870435"/>
    <lineage>
        <taxon>Eukaryota</taxon>
        <taxon>Fungi</taxon>
        <taxon>Dikarya</taxon>
        <taxon>Basidiomycota</taxon>
        <taxon>Agaricomycotina</taxon>
        <taxon>Agaricomycetes</taxon>
        <taxon>Agaricomycetidae</taxon>
        <taxon>Boletales</taxon>
        <taxon>Sclerodermatineae</taxon>
        <taxon>Pisolithaceae</taxon>
        <taxon>Pisolithus</taxon>
    </lineage>
</organism>
<gene>
    <name evidence="3" type="ORF">M404DRAFT_1005562</name>
</gene>
<evidence type="ECO:0000259" key="2">
    <source>
        <dbReference type="Pfam" id="PF26640"/>
    </source>
</evidence>
<dbReference type="Pfam" id="PF06985">
    <property type="entry name" value="HET"/>
    <property type="match status" value="1"/>
</dbReference>
<dbReference type="InterPro" id="IPR010730">
    <property type="entry name" value="HET"/>
</dbReference>
<evidence type="ECO:0000259" key="1">
    <source>
        <dbReference type="Pfam" id="PF06985"/>
    </source>
</evidence>
<dbReference type="AlphaFoldDB" id="A0A0C3IML5"/>
<name>A0A0C3IML5_PISTI</name>
<feature type="domain" description="DUF8212" evidence="2">
    <location>
        <begin position="252"/>
        <end position="274"/>
    </location>
</feature>
<sequence length="647" mass="74130">MRLIDVKAFVDFVEGRARPETRLLVEFNAIRLTHTSYAILSHCWGAPEDEVQFTEMEGLTTMGVTTRDDISRRSGYRKIYGSCKQALGDKLHWLWVDTCCIDKRSSAELSEAINSMFVWYANSEVCYAFLHDVNTDVLPTKHHADFAEFNGWPSWFSRGWTLQELVAPEHVRFFNKEWVCIGDKNGHARTLNIITRISVDVLAKGLGFSRPSVAQIMSWAADRTTTREEDRAYSLLGLFGVHMPMLYGEGKNAFLRLQLEIIRSTNDQSIFAWGWRKAIGRSRSFLAEDPSDFQDCSNIEQIDRREFVRTLGKSLSRRELRKVTAAEERLRTFTVTNDGIQIWLPFQHTATLEPCQLSAKIAILACNNAQEASDPLTVLVETTAFAPLSRYFCPRTMNHWNKEKSVEFQQIFLPYRDDSHKKIRGPLTTQTGVRAQIRMTDINADDVVILFLGPMGSKKSDFIDKLTFQPERTVREVKPRTHRTSAQTHVRNGKRFVFIDTPTFEPDVTTIREISMWLDFIYRRSIKLTGVIYTHDITTDKDLEGAKHNFRILSAICGVEAADRMRLVTTTLDNLDESGASDVEHSLKAHLDLFLGAGARWEKFPEASDSAWAILEGLGEERKALQVQREMVEMNWELHWVSALRIV</sequence>
<proteinExistence type="predicted"/>
<reference evidence="3 4" key="1">
    <citation type="submission" date="2014-04" db="EMBL/GenBank/DDBJ databases">
        <authorList>
            <consortium name="DOE Joint Genome Institute"/>
            <person name="Kuo A."/>
            <person name="Kohler A."/>
            <person name="Costa M.D."/>
            <person name="Nagy L.G."/>
            <person name="Floudas D."/>
            <person name="Copeland A."/>
            <person name="Barry K.W."/>
            <person name="Cichocki N."/>
            <person name="Veneault-Fourrey C."/>
            <person name="LaButti K."/>
            <person name="Lindquist E.A."/>
            <person name="Lipzen A."/>
            <person name="Lundell T."/>
            <person name="Morin E."/>
            <person name="Murat C."/>
            <person name="Sun H."/>
            <person name="Tunlid A."/>
            <person name="Henrissat B."/>
            <person name="Grigoriev I.V."/>
            <person name="Hibbett D.S."/>
            <person name="Martin F."/>
            <person name="Nordberg H.P."/>
            <person name="Cantor M.N."/>
            <person name="Hua S.X."/>
        </authorList>
    </citation>
    <scope>NUCLEOTIDE SEQUENCE [LARGE SCALE GENOMIC DNA]</scope>
    <source>
        <strain evidence="3 4">Marx 270</strain>
    </source>
</reference>
<dbReference type="SUPFAM" id="SSF52540">
    <property type="entry name" value="P-loop containing nucleoside triphosphate hydrolases"/>
    <property type="match status" value="1"/>
</dbReference>
<evidence type="ECO:0000313" key="3">
    <source>
        <dbReference type="EMBL" id="KIN98192.1"/>
    </source>
</evidence>
<keyword evidence="4" id="KW-1185">Reference proteome</keyword>
<dbReference type="Proteomes" id="UP000054217">
    <property type="component" value="Unassembled WGS sequence"/>
</dbReference>
<dbReference type="EMBL" id="KN832018">
    <property type="protein sequence ID" value="KIN98192.1"/>
    <property type="molecule type" value="Genomic_DNA"/>
</dbReference>
<dbReference type="Pfam" id="PF26640">
    <property type="entry name" value="DUF8212"/>
    <property type="match status" value="1"/>
</dbReference>
<dbReference type="OrthoDB" id="2660847at2759"/>
<feature type="domain" description="Heterokaryon incompatibility" evidence="1">
    <location>
        <begin position="37"/>
        <end position="140"/>
    </location>
</feature>
<evidence type="ECO:0000313" key="4">
    <source>
        <dbReference type="Proteomes" id="UP000054217"/>
    </source>
</evidence>
<dbReference type="PANTHER" id="PTHR10622">
    <property type="entry name" value="HET DOMAIN-CONTAINING PROTEIN"/>
    <property type="match status" value="1"/>
</dbReference>
<dbReference type="InterPro" id="IPR058525">
    <property type="entry name" value="DUF8212"/>
</dbReference>
<dbReference type="Gene3D" id="3.40.50.300">
    <property type="entry name" value="P-loop containing nucleotide triphosphate hydrolases"/>
    <property type="match status" value="1"/>
</dbReference>